<reference evidence="1" key="1">
    <citation type="journal article" date="2020" name="Stud. Mycol.">
        <title>101 Dothideomycetes genomes: a test case for predicting lifestyles and emergence of pathogens.</title>
        <authorList>
            <person name="Haridas S."/>
            <person name="Albert R."/>
            <person name="Binder M."/>
            <person name="Bloem J."/>
            <person name="Labutti K."/>
            <person name="Salamov A."/>
            <person name="Andreopoulos B."/>
            <person name="Baker S."/>
            <person name="Barry K."/>
            <person name="Bills G."/>
            <person name="Bluhm B."/>
            <person name="Cannon C."/>
            <person name="Castanera R."/>
            <person name="Culley D."/>
            <person name="Daum C."/>
            <person name="Ezra D."/>
            <person name="Gonzalez J."/>
            <person name="Henrissat B."/>
            <person name="Kuo A."/>
            <person name="Liang C."/>
            <person name="Lipzen A."/>
            <person name="Lutzoni F."/>
            <person name="Magnuson J."/>
            <person name="Mondo S."/>
            <person name="Nolan M."/>
            <person name="Ohm R."/>
            <person name="Pangilinan J."/>
            <person name="Park H.-J."/>
            <person name="Ramirez L."/>
            <person name="Alfaro M."/>
            <person name="Sun H."/>
            <person name="Tritt A."/>
            <person name="Yoshinaga Y."/>
            <person name="Zwiers L.-H."/>
            <person name="Turgeon B."/>
            <person name="Goodwin S."/>
            <person name="Spatafora J."/>
            <person name="Crous P."/>
            <person name="Grigoriev I."/>
        </authorList>
    </citation>
    <scope>NUCLEOTIDE SEQUENCE</scope>
    <source>
        <strain evidence="1">CBS 269.34</strain>
    </source>
</reference>
<gene>
    <name evidence="1" type="ORF">BU16DRAFT_166657</name>
</gene>
<proteinExistence type="predicted"/>
<keyword evidence="2" id="KW-1185">Reference proteome</keyword>
<name>A0A6A6QCK9_9PEZI</name>
<evidence type="ECO:0000313" key="1">
    <source>
        <dbReference type="EMBL" id="KAF2489881.1"/>
    </source>
</evidence>
<dbReference type="AlphaFoldDB" id="A0A6A6QCK9"/>
<protein>
    <submittedName>
        <fullName evidence="1">Uncharacterized protein</fullName>
    </submittedName>
</protein>
<accession>A0A6A6QCK9</accession>
<organism evidence="1 2">
    <name type="scientific">Lophium mytilinum</name>
    <dbReference type="NCBI Taxonomy" id="390894"/>
    <lineage>
        <taxon>Eukaryota</taxon>
        <taxon>Fungi</taxon>
        <taxon>Dikarya</taxon>
        <taxon>Ascomycota</taxon>
        <taxon>Pezizomycotina</taxon>
        <taxon>Dothideomycetes</taxon>
        <taxon>Pleosporomycetidae</taxon>
        <taxon>Mytilinidiales</taxon>
        <taxon>Mytilinidiaceae</taxon>
        <taxon>Lophium</taxon>
    </lineage>
</organism>
<dbReference type="Proteomes" id="UP000799750">
    <property type="component" value="Unassembled WGS sequence"/>
</dbReference>
<dbReference type="OrthoDB" id="10607348at2759"/>
<evidence type="ECO:0000313" key="2">
    <source>
        <dbReference type="Proteomes" id="UP000799750"/>
    </source>
</evidence>
<sequence length="132" mass="13986">MSVAVRIWRCVPAPADGWKVGMKTRLGSGLAFITSLGTTSQQASRSHNPGNSINTFFTSAAPFHQQLHQRQSTLPTKTPPLNQSQLPWVLCGLNTLVADTPAEESSSTSMALAARLSDSPLADSAASARVSH</sequence>
<dbReference type="EMBL" id="MU004198">
    <property type="protein sequence ID" value="KAF2489881.1"/>
    <property type="molecule type" value="Genomic_DNA"/>
</dbReference>